<evidence type="ECO:0000313" key="3">
    <source>
        <dbReference type="EMBL" id="KAF9734232.1"/>
    </source>
</evidence>
<dbReference type="OrthoDB" id="5422841at2759"/>
<dbReference type="InterPro" id="IPR001138">
    <property type="entry name" value="Zn2Cys6_DnaBD"/>
</dbReference>
<feature type="compositionally biased region" description="Low complexity" evidence="2">
    <location>
        <begin position="1"/>
        <end position="11"/>
    </location>
</feature>
<gene>
    <name evidence="3" type="ORF">PMIN01_07135</name>
</gene>
<protein>
    <submittedName>
        <fullName evidence="3">C6 finger domain-containing protein</fullName>
    </submittedName>
</protein>
<dbReference type="EMBL" id="WJXW01000007">
    <property type="protein sequence ID" value="KAF9734232.1"/>
    <property type="molecule type" value="Genomic_DNA"/>
</dbReference>
<dbReference type="GO" id="GO:0000981">
    <property type="term" value="F:DNA-binding transcription factor activity, RNA polymerase II-specific"/>
    <property type="evidence" value="ECO:0007669"/>
    <property type="project" value="InterPro"/>
</dbReference>
<name>A0A9P6GEP4_9PLEO</name>
<reference evidence="3" key="1">
    <citation type="journal article" date="2020" name="Mol. Plant Microbe Interact.">
        <title>Genome Sequence of the Biocontrol Agent Coniothyrium minitans strain Conio (IMI 134523).</title>
        <authorList>
            <person name="Patel D."/>
            <person name="Shittu T.A."/>
            <person name="Baroncelli R."/>
            <person name="Muthumeenakshi S."/>
            <person name="Osborne T.H."/>
            <person name="Janganan T.K."/>
            <person name="Sreenivasaprasad S."/>
        </authorList>
    </citation>
    <scope>NUCLEOTIDE SEQUENCE</scope>
    <source>
        <strain evidence="3">Conio</strain>
    </source>
</reference>
<feature type="compositionally biased region" description="Polar residues" evidence="2">
    <location>
        <begin position="389"/>
        <end position="407"/>
    </location>
</feature>
<comment type="caution">
    <text evidence="3">The sequence shown here is derived from an EMBL/GenBank/DDBJ whole genome shotgun (WGS) entry which is preliminary data.</text>
</comment>
<feature type="compositionally biased region" description="Basic and acidic residues" evidence="2">
    <location>
        <begin position="329"/>
        <end position="344"/>
    </location>
</feature>
<evidence type="ECO:0000256" key="1">
    <source>
        <dbReference type="ARBA" id="ARBA00023242"/>
    </source>
</evidence>
<feature type="region of interest" description="Disordered" evidence="2">
    <location>
        <begin position="498"/>
        <end position="625"/>
    </location>
</feature>
<feature type="compositionally biased region" description="Pro residues" evidence="2">
    <location>
        <begin position="368"/>
        <end position="379"/>
    </location>
</feature>
<dbReference type="GO" id="GO:0008270">
    <property type="term" value="F:zinc ion binding"/>
    <property type="evidence" value="ECO:0007669"/>
    <property type="project" value="InterPro"/>
</dbReference>
<accession>A0A9P6GEP4</accession>
<feature type="compositionally biased region" description="Polar residues" evidence="2">
    <location>
        <begin position="498"/>
        <end position="515"/>
    </location>
</feature>
<evidence type="ECO:0000313" key="4">
    <source>
        <dbReference type="Proteomes" id="UP000756921"/>
    </source>
</evidence>
<dbReference type="Proteomes" id="UP000756921">
    <property type="component" value="Unassembled WGS sequence"/>
</dbReference>
<feature type="compositionally biased region" description="Basic residues" evidence="2">
    <location>
        <begin position="13"/>
        <end position="30"/>
    </location>
</feature>
<sequence length="625" mass="67744">MSAADAPAAPAVHQHHHGSSLSGHLKRKRSPSHDHIYPAAAQKTAKTSSNHLQINYLARHCEDDLPLLTNDDTLPNILSLLSDYQGVLDRHESMACNLGARPLGPILVKRFERLFDGPPRVLKSHGKDGTTVTWLDVVEFASNKPEQFQLGQMSEGIRVCQFYTKQCRVQISEEDFVLISSGIPQKMVPPQPIIEDEEKELGTLDILERNLGQICQLADQGKSLPSLCATCSLHKLHALRGADPFLAARTRQLNHRLKGRKQAILDRRATASPAPPIRPSSPSNVALMNGTSQVAANHTHQNPPTQSSPGGFVAVNSRPHVENGASSSTRHELMSKFHSTERRTPPQPPHGSVDARPPSMGSHTLSQPAPPPPQAPKPAKPTELPPSALVQQRPSHMSDSELQQVMNSPVPIPNTPSSLLPAASQRAQQPQDKDDGGPFKAEMVHRMESLAKGERILPPCDRCRRLHMDCLKNLTACMGCTKKHAKCSWREVRDNELRSGTYSHPPSTGMMSSMHSESDDGDTGSTSGNGMHIERASTGSPADMPSPQRGGLTPSHVGPSPTPHLVAEHRIPPSRNSPPPHERESSRGVEAQLQEAAKSGLAHASARLGAPPDTSKPPEYQAMVA</sequence>
<feature type="region of interest" description="Disordered" evidence="2">
    <location>
        <begin position="258"/>
        <end position="436"/>
    </location>
</feature>
<dbReference type="CDD" id="cd00067">
    <property type="entry name" value="GAL4"/>
    <property type="match status" value="1"/>
</dbReference>
<feature type="region of interest" description="Disordered" evidence="2">
    <location>
        <begin position="1"/>
        <end position="32"/>
    </location>
</feature>
<keyword evidence="4" id="KW-1185">Reference proteome</keyword>
<feature type="compositionally biased region" description="Polar residues" evidence="2">
    <location>
        <begin position="284"/>
        <end position="309"/>
    </location>
</feature>
<evidence type="ECO:0000256" key="2">
    <source>
        <dbReference type="SAM" id="MobiDB-lite"/>
    </source>
</evidence>
<keyword evidence="1" id="KW-0539">Nucleus</keyword>
<dbReference type="AlphaFoldDB" id="A0A9P6GEP4"/>
<organism evidence="3 4">
    <name type="scientific">Paraphaeosphaeria minitans</name>
    <dbReference type="NCBI Taxonomy" id="565426"/>
    <lineage>
        <taxon>Eukaryota</taxon>
        <taxon>Fungi</taxon>
        <taxon>Dikarya</taxon>
        <taxon>Ascomycota</taxon>
        <taxon>Pezizomycotina</taxon>
        <taxon>Dothideomycetes</taxon>
        <taxon>Pleosporomycetidae</taxon>
        <taxon>Pleosporales</taxon>
        <taxon>Massarineae</taxon>
        <taxon>Didymosphaeriaceae</taxon>
        <taxon>Paraphaeosphaeria</taxon>
    </lineage>
</organism>
<proteinExistence type="predicted"/>